<feature type="region of interest" description="Disordered" evidence="8">
    <location>
        <begin position="323"/>
        <end position="379"/>
    </location>
</feature>
<dbReference type="SUPFAM" id="SSF46785">
    <property type="entry name" value="Winged helix' DNA-binding domain"/>
    <property type="match status" value="1"/>
</dbReference>
<evidence type="ECO:0000256" key="7">
    <source>
        <dbReference type="PROSITE-ProRule" id="PRU00089"/>
    </source>
</evidence>
<feature type="domain" description="Fork-head" evidence="9">
    <location>
        <begin position="77"/>
        <end position="155"/>
    </location>
</feature>
<evidence type="ECO:0000256" key="5">
    <source>
        <dbReference type="ARBA" id="ARBA00023163"/>
    </source>
</evidence>
<dbReference type="PANTHER" id="PTHR47316">
    <property type="entry name" value="FORKHEAD BOX PROTEIN H1"/>
    <property type="match status" value="1"/>
</dbReference>
<keyword evidence="3 7" id="KW-0238">DNA-binding</keyword>
<name>A0A2I7MLE2_ANDDA</name>
<keyword evidence="5" id="KW-0804">Transcription</keyword>
<evidence type="ECO:0000256" key="1">
    <source>
        <dbReference type="ARBA" id="ARBA00004123"/>
    </source>
</evidence>
<feature type="compositionally biased region" description="Basic residues" evidence="8">
    <location>
        <begin position="335"/>
        <end position="350"/>
    </location>
</feature>
<comment type="subcellular location">
    <subcellularLocation>
        <location evidence="1 7">Nucleus</location>
    </subcellularLocation>
</comment>
<evidence type="ECO:0000259" key="9">
    <source>
        <dbReference type="PROSITE" id="PS50039"/>
    </source>
</evidence>
<proteinExistence type="evidence at transcript level"/>
<evidence type="ECO:0000256" key="2">
    <source>
        <dbReference type="ARBA" id="ARBA00023015"/>
    </source>
</evidence>
<keyword evidence="6 7" id="KW-0539">Nucleus</keyword>
<dbReference type="Pfam" id="PF00250">
    <property type="entry name" value="Forkhead"/>
    <property type="match status" value="1"/>
</dbReference>
<dbReference type="GO" id="GO:0046332">
    <property type="term" value="F:SMAD binding"/>
    <property type="evidence" value="ECO:0007669"/>
    <property type="project" value="UniProtKB-ARBA"/>
</dbReference>
<dbReference type="GO" id="GO:0032444">
    <property type="term" value="C:activin responsive factor complex"/>
    <property type="evidence" value="ECO:0007669"/>
    <property type="project" value="UniProtKB-ARBA"/>
</dbReference>
<dbReference type="Gene3D" id="1.10.10.10">
    <property type="entry name" value="Winged helix-like DNA-binding domain superfamily/Winged helix DNA-binding domain"/>
    <property type="match status" value="1"/>
</dbReference>
<organism evidence="10">
    <name type="scientific">Andrias davidianus</name>
    <name type="common">Chinese giant salamander</name>
    <name type="synonym">Sieboldia davidiana</name>
    <dbReference type="NCBI Taxonomy" id="141262"/>
    <lineage>
        <taxon>Eukaryota</taxon>
        <taxon>Metazoa</taxon>
        <taxon>Chordata</taxon>
        <taxon>Craniata</taxon>
        <taxon>Vertebrata</taxon>
        <taxon>Euteleostomi</taxon>
        <taxon>Amphibia</taxon>
        <taxon>Batrachia</taxon>
        <taxon>Caudata</taxon>
        <taxon>Cryptobranchoidea</taxon>
        <taxon>Cryptobranchidae</taxon>
        <taxon>Andrias</taxon>
    </lineage>
</organism>
<dbReference type="GO" id="GO:0000976">
    <property type="term" value="F:transcription cis-regulatory region binding"/>
    <property type="evidence" value="ECO:0007669"/>
    <property type="project" value="TreeGrafter"/>
</dbReference>
<dbReference type="InterPro" id="IPR052327">
    <property type="entry name" value="Activin_resp_transcr_regulator"/>
</dbReference>
<evidence type="ECO:0000256" key="3">
    <source>
        <dbReference type="ARBA" id="ARBA00023125"/>
    </source>
</evidence>
<evidence type="ECO:0000313" key="10">
    <source>
        <dbReference type="EMBL" id="AUR44898.1"/>
    </source>
</evidence>
<dbReference type="InterPro" id="IPR047511">
    <property type="entry name" value="FH_FOXH1"/>
</dbReference>
<dbReference type="InterPro" id="IPR001766">
    <property type="entry name" value="Fork_head_dom"/>
</dbReference>
<dbReference type="GO" id="GO:0001702">
    <property type="term" value="P:gastrulation with mouth forming second"/>
    <property type="evidence" value="ECO:0007669"/>
    <property type="project" value="UniProtKB-ARBA"/>
</dbReference>
<reference evidence="10" key="1">
    <citation type="submission" date="2017-01" db="EMBL/GenBank/DDBJ databases">
        <title>Identification and expression analysis of forkhead box gene family in Chinese giant salamander, Andrias davidianus.</title>
        <authorList>
            <person name="Hu Q.M."/>
            <person name="Xiao H.B."/>
            <person name="Tian H.F."/>
            <person name="Meng Y."/>
        </authorList>
    </citation>
    <scope>NUCLEOTIDE SEQUENCE</scope>
</reference>
<evidence type="ECO:0000256" key="8">
    <source>
        <dbReference type="SAM" id="MobiDB-lite"/>
    </source>
</evidence>
<dbReference type="GO" id="GO:0007179">
    <property type="term" value="P:transforming growth factor beta receptor signaling pathway"/>
    <property type="evidence" value="ECO:0007669"/>
    <property type="project" value="TreeGrafter"/>
</dbReference>
<dbReference type="AlphaFoldDB" id="A0A2I7MLE2"/>
<keyword evidence="4" id="KW-0010">Activator</keyword>
<feature type="region of interest" description="Disordered" evidence="8">
    <location>
        <begin position="33"/>
        <end position="71"/>
    </location>
</feature>
<dbReference type="PROSITE" id="PS50039">
    <property type="entry name" value="FORK_HEAD_3"/>
    <property type="match status" value="1"/>
</dbReference>
<dbReference type="FunFam" id="1.10.10.10:FF:000278">
    <property type="entry name" value="Forkhead box protein H1"/>
    <property type="match status" value="1"/>
</dbReference>
<dbReference type="SMART" id="SM00339">
    <property type="entry name" value="FH"/>
    <property type="match status" value="1"/>
</dbReference>
<evidence type="ECO:0000256" key="4">
    <source>
        <dbReference type="ARBA" id="ARBA00023159"/>
    </source>
</evidence>
<feature type="DNA-binding region" description="Fork-head" evidence="7">
    <location>
        <begin position="77"/>
        <end position="155"/>
    </location>
</feature>
<dbReference type="CDD" id="cd20022">
    <property type="entry name" value="FH_FOXH"/>
    <property type="match status" value="1"/>
</dbReference>
<keyword evidence="2" id="KW-0805">Transcription regulation</keyword>
<dbReference type="EMBL" id="KY421016">
    <property type="protein sequence ID" value="AUR44898.1"/>
    <property type="molecule type" value="mRNA"/>
</dbReference>
<accession>A0A2I7MLE2</accession>
<protein>
    <submittedName>
        <fullName evidence="10">Foxh1</fullName>
    </submittedName>
</protein>
<dbReference type="GO" id="GO:0001228">
    <property type="term" value="F:DNA-binding transcription activator activity, RNA polymerase II-specific"/>
    <property type="evidence" value="ECO:0007669"/>
    <property type="project" value="TreeGrafter"/>
</dbReference>
<dbReference type="InterPro" id="IPR036390">
    <property type="entry name" value="WH_DNA-bd_sf"/>
</dbReference>
<sequence length="503" mass="55850">MSQVVHPGYPFFHPEAGSPVRGGMEKGVALAPVEIQGPEEAMPPVRGGSGEEEAEGPGEEFNKEKSKRKKNYHRYAKPPYSYLAMTALVIQNSPEKKMKLSQILKEISTLFPFFKGDYQGWKDSIRHNLSSNDCFQKVLKDPGKPQSKGNFWVVDVTRIPLESLKLQNTAIARQDGPVLAHDLAPYILHGWKYSCDEAVRQHQDLPALPPCINEDGHLANNGVKLNTSFMIDSLLHDLQDMRLPGKPPASETYLQAVESPQYIPTGHGFPTNSHIWNHAQFLYTPSRPPPLSWRPSCSLRYNLSAAVDPRTFSSSSSLSTISSISSLSDDEKDSRNRRLQIHSRKKRTKRLRVDDIDNSSSGSDSEDTGDQTSAKSPKIAPLMPWELPTSYTKCVPPNAVAPPSVHRFFPFSSMPSLPHYTYKPLAYGSPAYWGLMPSHSNSGQQSHQPQASVDLDRMLQAVPPNKSVFDVWTSHPGDVLLLPTFFSLPSIPSSTDLSGPQML</sequence>
<dbReference type="PANTHER" id="PTHR47316:SF2">
    <property type="entry name" value="FORKHEAD BOX PROTEIN H1"/>
    <property type="match status" value="1"/>
</dbReference>
<dbReference type="PROSITE" id="PS00658">
    <property type="entry name" value="FORK_HEAD_2"/>
    <property type="match status" value="1"/>
</dbReference>
<evidence type="ECO:0000256" key="6">
    <source>
        <dbReference type="ARBA" id="ARBA00023242"/>
    </source>
</evidence>
<dbReference type="PRINTS" id="PR00053">
    <property type="entry name" value="FORKHEAD"/>
</dbReference>
<dbReference type="InterPro" id="IPR030456">
    <property type="entry name" value="TF_fork_head_CS_2"/>
</dbReference>
<dbReference type="InterPro" id="IPR036388">
    <property type="entry name" value="WH-like_DNA-bd_sf"/>
</dbReference>